<reference evidence="1 3" key="1">
    <citation type="submission" date="2017-11" db="EMBL/GenBank/DDBJ databases">
        <title>The genome of Rhizophagus clarus HR1 reveals common genetic basis of auxotrophy among arbuscular mycorrhizal fungi.</title>
        <authorList>
            <person name="Kobayashi Y."/>
        </authorList>
    </citation>
    <scope>NUCLEOTIDE SEQUENCE [LARGE SCALE GENOMIC DNA]</scope>
    <source>
        <strain evidence="1 3">HR1</strain>
    </source>
</reference>
<evidence type="ECO:0000313" key="3">
    <source>
        <dbReference type="Proteomes" id="UP000247702"/>
    </source>
</evidence>
<gene>
    <name evidence="2" type="ORF">RCL2_001205100</name>
    <name evidence="1" type="ORF">RclHR1_02140022</name>
</gene>
<dbReference type="OrthoDB" id="2311981at2759"/>
<keyword evidence="3" id="KW-1185">Reference proteome</keyword>
<reference evidence="2" key="2">
    <citation type="submission" date="2019-10" db="EMBL/GenBank/DDBJ databases">
        <title>Conservation and host-specific expression of non-tandemly repeated heterogenous ribosome RNA gene in arbuscular mycorrhizal fungi.</title>
        <authorList>
            <person name="Maeda T."/>
            <person name="Kobayashi Y."/>
            <person name="Nakagawa T."/>
            <person name="Ezawa T."/>
            <person name="Yamaguchi K."/>
            <person name="Bino T."/>
            <person name="Nishimoto Y."/>
            <person name="Shigenobu S."/>
            <person name="Kawaguchi M."/>
        </authorList>
    </citation>
    <scope>NUCLEOTIDE SEQUENCE</scope>
    <source>
        <strain evidence="2">HR1</strain>
    </source>
</reference>
<dbReference type="EMBL" id="BEXD01001269">
    <property type="protein sequence ID" value="GBB93269.1"/>
    <property type="molecule type" value="Genomic_DNA"/>
</dbReference>
<organism evidence="1 3">
    <name type="scientific">Rhizophagus clarus</name>
    <dbReference type="NCBI Taxonomy" id="94130"/>
    <lineage>
        <taxon>Eukaryota</taxon>
        <taxon>Fungi</taxon>
        <taxon>Fungi incertae sedis</taxon>
        <taxon>Mucoromycota</taxon>
        <taxon>Glomeromycotina</taxon>
        <taxon>Glomeromycetes</taxon>
        <taxon>Glomerales</taxon>
        <taxon>Glomeraceae</taxon>
        <taxon>Rhizophagus</taxon>
    </lineage>
</organism>
<dbReference type="AlphaFoldDB" id="A0A2Z6R5Z5"/>
<sequence>MSSESKFKKLPEIIQILTLVFTRKIIYNDHFNPEPISQENKKLCEEFITEYLLNGKTQKYVILEARLKNKSKNEELIPVFIEHAKTYYEDREILFGKKHELIPFIFHYFRQRENEISNNQTLEDCLKIWLAEIENMIGLKKLGDLKKRLNRIKEFLIKEKISKGNKKKIWVKFNENAIKITFSGDDVFDLIEEATTKLNGLDNFKIDLIEAYKHNAVKPLKFSDKIDGSFANQYETPIMIKVKAPM</sequence>
<evidence type="ECO:0000313" key="2">
    <source>
        <dbReference type="EMBL" id="GES84964.1"/>
    </source>
</evidence>
<name>A0A2Z6R5Z5_9GLOM</name>
<dbReference type="Proteomes" id="UP000615446">
    <property type="component" value="Unassembled WGS sequence"/>
</dbReference>
<protein>
    <submittedName>
        <fullName evidence="1">Uncharacterized protein</fullName>
    </submittedName>
</protein>
<comment type="caution">
    <text evidence="1">The sequence shown here is derived from an EMBL/GenBank/DDBJ whole genome shotgun (WGS) entry which is preliminary data.</text>
</comment>
<proteinExistence type="predicted"/>
<dbReference type="Proteomes" id="UP000247702">
    <property type="component" value="Unassembled WGS sequence"/>
</dbReference>
<accession>A0A2Z6R5Z5</accession>
<dbReference type="EMBL" id="BLAL01000087">
    <property type="protein sequence ID" value="GES84964.1"/>
    <property type="molecule type" value="Genomic_DNA"/>
</dbReference>
<evidence type="ECO:0000313" key="1">
    <source>
        <dbReference type="EMBL" id="GBB93269.1"/>
    </source>
</evidence>